<dbReference type="PANTHER" id="PTHR12792">
    <property type="entry name" value="EXTRA SPINDLE POLES 1-RELATED"/>
    <property type="match status" value="1"/>
</dbReference>
<gene>
    <name evidence="6" type="ORF">KASA_0Q03707G</name>
</gene>
<evidence type="ECO:0000256" key="3">
    <source>
        <dbReference type="ARBA" id="ARBA00022801"/>
    </source>
</evidence>
<dbReference type="InterPro" id="IPR005314">
    <property type="entry name" value="Peptidase_C50"/>
</dbReference>
<dbReference type="GO" id="GO:0004197">
    <property type="term" value="F:cysteine-type endopeptidase activity"/>
    <property type="evidence" value="ECO:0007669"/>
    <property type="project" value="InterPro"/>
</dbReference>
<evidence type="ECO:0000313" key="7">
    <source>
        <dbReference type="Proteomes" id="UP000196158"/>
    </source>
</evidence>
<keyword evidence="7" id="KW-1185">Reference proteome</keyword>
<dbReference type="EC" id="3.4.22.49" evidence="2"/>
<evidence type="ECO:0000256" key="1">
    <source>
        <dbReference type="ARBA" id="ARBA00000451"/>
    </source>
</evidence>
<dbReference type="GO" id="GO:0051307">
    <property type="term" value="P:meiotic chromosome separation"/>
    <property type="evidence" value="ECO:0007669"/>
    <property type="project" value="TreeGrafter"/>
</dbReference>
<evidence type="ECO:0000313" key="6">
    <source>
        <dbReference type="EMBL" id="SMN17975.1"/>
    </source>
</evidence>
<name>A0A1X7QX00_9SACH</name>
<keyword evidence="4" id="KW-0159">Chromosome partition</keyword>
<accession>A0A1X7QX00</accession>
<comment type="catalytic activity">
    <reaction evidence="1">
        <text>All bonds known to be hydrolyzed by this endopeptidase have arginine in P1 and an acidic residue in P4. P6 is often occupied by an acidic residue or by a hydroxy-amino-acid residue, the phosphorylation of which enhances cleavage.</text>
        <dbReference type="EC" id="3.4.22.49"/>
    </reaction>
</comment>
<evidence type="ECO:0000256" key="4">
    <source>
        <dbReference type="ARBA" id="ARBA00022829"/>
    </source>
</evidence>
<feature type="domain" description="Peptidase C50" evidence="5">
    <location>
        <begin position="1415"/>
        <end position="1514"/>
    </location>
</feature>
<dbReference type="GO" id="GO:0044732">
    <property type="term" value="C:mitotic spindle pole body"/>
    <property type="evidence" value="ECO:0007669"/>
    <property type="project" value="TreeGrafter"/>
</dbReference>
<proteinExistence type="predicted"/>
<dbReference type="PROSITE" id="PS51700">
    <property type="entry name" value="SEPARIN"/>
    <property type="match status" value="1"/>
</dbReference>
<sequence>MSGSDDPLNEMSSNTVLRSSSKVIQSFGKSQNSHFIKNQCTASNIETGFQTITQFCADSTTYGNVKINDIHCTILELYKILIKIHSTCHIKLLVKSHLMVIGKYISDGHYSRASVEIMNLYNATNIYKVHNLGDILLSDIFKSNQYYISSVKILIIQIIIKTKTISTYETSLIELFAHDERYLLRDPKIKIHILNKLLLNLYSTDTNYKILYGLKFLKYIDQYNLKFQNYITNIDENTFKNQLIAHYHNNQEGKNHLNLFYMDYSKYAQHLDKLMLSDIIIEEGNSNVRFNNYEEILKSAKQNRKYNFMGIEALNDIAKQGLVTLENDNIPQCDKLLTITYIWKNLINQSVVFDVLQKKLYDKTLNFLNHNLNKLKSNSNDILELLYNIGNNFKQFQRLSNLVNVMFNIAITRNDTTLLLLTVKTELAILNTSLDIPTTTYRNITKKMDKFLQATQNQKCKYEIFSKYYNIFAIFNVDSLQELQLYCQCCQSVMVKRLSGENISNIFDISEIMSAFLQLQIDKENNNCEKNNVLTNMLLSSISGKFNECVTQTSDRNKFHFLYKYEALIKSVYYFSLSIKNSCTKNIHDILETYKKQWFLNQKSIHTLAELEKYFLKTVFSHLLFIQFDKMLLDLTELISTNNVYYEALSLEIIQNSLLAARRLGLGSKIESINQTAQSLPHDFTKIKLENLLLSLNISLNICLWYNDVRKFKEMFQDNLSITRAEILDINNTSKLPFSSYISILIFNLKLYNTASKLQADINSVVPSIVESKRAVKLSMSLLKLLNKLDQKTRNVLIQTLVDCYINLIEAHIRIGISRDTEFYVKEMTKIIDTLKDPPIIFNCLHSLLQYYQITKQDNLRLRTLQEANKVFNHITSEEDITSLTKFLFDNNEYEKLEKSLRLIFGAELLNTTLLPIWRLKMGKTIVPEPAFSKKLIVENSINRVDQIHNRIISQLETDPFFKSIYESSLAIPSIKDDKEMTFGRNKYQIMNSNIMNSPRSSNMTPRTKSRVQKFDRALVVDNLEKILDTIESINPYEIDHISLLRITSIYSKCSIMLSNISDDFRDYLPRTLFLTEISRFLPHYYDRILSSLNNKLYQEFCLLPLDAPLQSLSIPNMRSLNENLKSTKESNFMFDIITIDICPVTGNLLLSKSHSYDESSVYITIPLNGSFFRDLDGTRISYEEAVDELNDIINKSNESVSRKVTSNITTSEGRKEWWRTRYMLDKHLEELLQKIERSWFGGFQGFFSDKKINEVYFGEFSQKFNEILHNNLPSRKHTGTPDTFLQIENWILELFLLIDHSNKDFLSMIEDLLYFVLDILLYHGEENAYDEIDMSILHFQTEEAINKYHLHCGISSPKRVQHTFLVVSNKCHMFPWESMTFMKPLSVSRVPSLHILREMIENNNYKVQLDVSISEKLSMVLNPGGDLVRSEERFSELFANIARNCPDSKLLINEKPSEPDLLRILSSSNLFIYIGHGGGEQYARNKEIKRQHNVAPSFLLGCSSAAMKYYGHLEPTGVIYSYLLGGCPLVVGNLWDVTDKDIDKFTMSVFEKIGLIKNVANSLESGASINDAVEESRDICNLKYLNGIAPVVYGLPAKFSY</sequence>
<reference evidence="6 7" key="1">
    <citation type="submission" date="2017-04" db="EMBL/GenBank/DDBJ databases">
        <authorList>
            <person name="Afonso C.L."/>
            <person name="Miller P.J."/>
            <person name="Scott M.A."/>
            <person name="Spackman E."/>
            <person name="Goraichik I."/>
            <person name="Dimitrov K.M."/>
            <person name="Suarez D.L."/>
            <person name="Swayne D.E."/>
        </authorList>
    </citation>
    <scope>NUCLEOTIDE SEQUENCE [LARGE SCALE GENOMIC DNA]</scope>
</reference>
<organism evidence="6 7">
    <name type="scientific">Maudiozyma saulgeensis</name>
    <dbReference type="NCBI Taxonomy" id="1789683"/>
    <lineage>
        <taxon>Eukaryota</taxon>
        <taxon>Fungi</taxon>
        <taxon>Dikarya</taxon>
        <taxon>Ascomycota</taxon>
        <taxon>Saccharomycotina</taxon>
        <taxon>Saccharomycetes</taxon>
        <taxon>Saccharomycetales</taxon>
        <taxon>Saccharomycetaceae</taxon>
        <taxon>Maudiozyma</taxon>
    </lineage>
</organism>
<dbReference type="GO" id="GO:0072686">
    <property type="term" value="C:mitotic spindle"/>
    <property type="evidence" value="ECO:0007669"/>
    <property type="project" value="TreeGrafter"/>
</dbReference>
<dbReference type="STRING" id="1789683.A0A1X7QX00"/>
<dbReference type="Proteomes" id="UP000196158">
    <property type="component" value="Unassembled WGS sequence"/>
</dbReference>
<evidence type="ECO:0000256" key="2">
    <source>
        <dbReference type="ARBA" id="ARBA00012489"/>
    </source>
</evidence>
<protein>
    <recommendedName>
        <fullName evidence="2">separase</fullName>
        <ecNumber evidence="2">3.4.22.49</ecNumber>
    </recommendedName>
</protein>
<dbReference type="GO" id="GO:0005634">
    <property type="term" value="C:nucleus"/>
    <property type="evidence" value="ECO:0007669"/>
    <property type="project" value="InterPro"/>
</dbReference>
<evidence type="ECO:0000259" key="5">
    <source>
        <dbReference type="PROSITE" id="PS51700"/>
    </source>
</evidence>
<dbReference type="GO" id="GO:0005737">
    <property type="term" value="C:cytoplasm"/>
    <property type="evidence" value="ECO:0007669"/>
    <property type="project" value="TreeGrafter"/>
</dbReference>
<keyword evidence="3" id="KW-0378">Hydrolase</keyword>
<dbReference type="EMBL" id="FXLY01000002">
    <property type="protein sequence ID" value="SMN17975.1"/>
    <property type="molecule type" value="Genomic_DNA"/>
</dbReference>
<dbReference type="OrthoDB" id="10255632at2759"/>
<dbReference type="GO" id="GO:0006508">
    <property type="term" value="P:proteolysis"/>
    <property type="evidence" value="ECO:0007669"/>
    <property type="project" value="InterPro"/>
</dbReference>
<dbReference type="PANTHER" id="PTHR12792:SF0">
    <property type="entry name" value="SEPARIN"/>
    <property type="match status" value="1"/>
</dbReference>
<dbReference type="InterPro" id="IPR030397">
    <property type="entry name" value="SEPARIN_core_dom"/>
</dbReference>
<dbReference type="Pfam" id="PF03568">
    <property type="entry name" value="Separin_C"/>
    <property type="match status" value="1"/>
</dbReference>